<dbReference type="InterPro" id="IPR033469">
    <property type="entry name" value="CYTH-like_dom_sf"/>
</dbReference>
<evidence type="ECO:0000313" key="3">
    <source>
        <dbReference type="EMBL" id="SCC72690.1"/>
    </source>
</evidence>
<reference evidence="3 4" key="1">
    <citation type="submission" date="2016-08" db="EMBL/GenBank/DDBJ databases">
        <authorList>
            <person name="Seilhamer J.J."/>
        </authorList>
    </citation>
    <scope>NUCLEOTIDE SEQUENCE [LARGE SCALE GENOMIC DNA]</scope>
    <source>
        <strain evidence="3 4">ANC 4874</strain>
    </source>
</reference>
<name>A0A1C4GX09_9GAMM</name>
<dbReference type="SMART" id="SM01118">
    <property type="entry name" value="CYTH"/>
    <property type="match status" value="1"/>
</dbReference>
<sequence length="487" mass="56740">MLEIELKFQIPIADQEPLYQVFVAKNARAVSLYAKYYDTPDRHLARQKISLRQRLENAHWIQTLKAPSQNHLERFELEIDLGELDNPALDLDIYDCHPHAKKLFKNTLGQETKNLSLQFETAVNRLIHVVHFNHSEIEISLDRGEIRQDDQTLAIYEIEFELKQGCVEDLIKCIQPWVKQYHLWLDVRSKAQRGDLLAQHLTISAVQHVLPLELNQKDTPDHVLKLMVNNALQHLLPNMTAISAEQYTTEHVHQTRVAIRRLRTALRIFSNWSDSVEPHWEAQLATIFRQLGATRDRDALSEGLLPQLEADGAPFVQLPTIKDENSHSIEHILKAGDSVHLILALLQFVHQPTKKNKKINLKKQSAKKLQKLHQQIYKDAQQFLELDIKARHRTRKRIKRLRYSVEFVASLYSKKDVKQYLNALKPAQESLGQYNDLIVAETLFQDMVKRKQKLWFALGWIANEKKSVLEQARQDLEAFSETQTFWS</sequence>
<dbReference type="RefSeq" id="WP_092720636.1">
    <property type="nucleotide sequence ID" value="NZ_FMBK01000011.1"/>
</dbReference>
<dbReference type="EMBL" id="FMBK01000011">
    <property type="protein sequence ID" value="SCC72690.1"/>
    <property type="molecule type" value="Genomic_DNA"/>
</dbReference>
<evidence type="ECO:0000259" key="2">
    <source>
        <dbReference type="PROSITE" id="PS51708"/>
    </source>
</evidence>
<dbReference type="OrthoDB" id="3034217at2"/>
<protein>
    <submittedName>
        <fullName evidence="3">Inorganic triphosphatase YgiF, contains CYTH and CHAD domains</fullName>
    </submittedName>
</protein>
<dbReference type="Proteomes" id="UP000243661">
    <property type="component" value="Unassembled WGS sequence"/>
</dbReference>
<evidence type="ECO:0000313" key="4">
    <source>
        <dbReference type="Proteomes" id="UP000243661"/>
    </source>
</evidence>
<dbReference type="InterPro" id="IPR038186">
    <property type="entry name" value="CHAD_dom_sf"/>
</dbReference>
<dbReference type="Gene3D" id="1.40.20.10">
    <property type="entry name" value="CHAD domain"/>
    <property type="match status" value="1"/>
</dbReference>
<dbReference type="SMART" id="SM00880">
    <property type="entry name" value="CHAD"/>
    <property type="match status" value="1"/>
</dbReference>
<dbReference type="PANTHER" id="PTHR39339:SF1">
    <property type="entry name" value="CHAD DOMAIN-CONTAINING PROTEIN"/>
    <property type="match status" value="1"/>
</dbReference>
<feature type="domain" description="CYTH" evidence="1">
    <location>
        <begin position="1"/>
        <end position="201"/>
    </location>
</feature>
<dbReference type="Pfam" id="PF05235">
    <property type="entry name" value="CHAD"/>
    <property type="match status" value="1"/>
</dbReference>
<organism evidence="3 4">
    <name type="scientific">Acinetobacter albensis</name>
    <dbReference type="NCBI Taxonomy" id="1673609"/>
    <lineage>
        <taxon>Bacteria</taxon>
        <taxon>Pseudomonadati</taxon>
        <taxon>Pseudomonadota</taxon>
        <taxon>Gammaproteobacteria</taxon>
        <taxon>Moraxellales</taxon>
        <taxon>Moraxellaceae</taxon>
        <taxon>Acinetobacter</taxon>
    </lineage>
</organism>
<dbReference type="SUPFAM" id="SSF55154">
    <property type="entry name" value="CYTH-like phosphatases"/>
    <property type="match status" value="1"/>
</dbReference>
<dbReference type="InterPro" id="IPR007899">
    <property type="entry name" value="CHAD_dom"/>
</dbReference>
<dbReference type="CDD" id="cd07756">
    <property type="entry name" value="CYTH-like_Pase_CHAD"/>
    <property type="match status" value="1"/>
</dbReference>
<accession>A0A1C4GX09</accession>
<proteinExistence type="predicted"/>
<gene>
    <name evidence="3" type="ORF">GA0116959_11199</name>
</gene>
<feature type="domain" description="CHAD" evidence="2">
    <location>
        <begin position="217"/>
        <end position="487"/>
    </location>
</feature>
<dbReference type="InterPro" id="IPR023577">
    <property type="entry name" value="CYTH_domain"/>
</dbReference>
<dbReference type="PROSITE" id="PS51707">
    <property type="entry name" value="CYTH"/>
    <property type="match status" value="1"/>
</dbReference>
<dbReference type="Gene3D" id="2.40.320.10">
    <property type="entry name" value="Hypothetical Protein Pfu-838710-001"/>
    <property type="match status" value="1"/>
</dbReference>
<dbReference type="PROSITE" id="PS51708">
    <property type="entry name" value="CHAD"/>
    <property type="match status" value="1"/>
</dbReference>
<dbReference type="AlphaFoldDB" id="A0A1C4GX09"/>
<dbReference type="Pfam" id="PF01928">
    <property type="entry name" value="CYTH"/>
    <property type="match status" value="1"/>
</dbReference>
<evidence type="ECO:0000259" key="1">
    <source>
        <dbReference type="PROSITE" id="PS51707"/>
    </source>
</evidence>
<dbReference type="PANTHER" id="PTHR39339">
    <property type="entry name" value="SLR1444 PROTEIN"/>
    <property type="match status" value="1"/>
</dbReference>